<evidence type="ECO:0000313" key="1">
    <source>
        <dbReference type="EMBL" id="VDM23594.1"/>
    </source>
</evidence>
<proteinExistence type="predicted"/>
<reference evidence="1 2" key="2">
    <citation type="submission" date="2018-11" db="EMBL/GenBank/DDBJ databases">
        <authorList>
            <consortium name="Pathogen Informatics"/>
        </authorList>
    </citation>
    <scope>NUCLEOTIDE SEQUENCE [LARGE SCALE GENOMIC DNA]</scope>
</reference>
<dbReference type="AlphaFoldDB" id="A0A183TV10"/>
<reference evidence="3" key="1">
    <citation type="submission" date="2016-06" db="UniProtKB">
        <authorList>
            <consortium name="WormBaseParasite"/>
        </authorList>
    </citation>
    <scope>IDENTIFICATION</scope>
</reference>
<dbReference type="EMBL" id="UYWY01000028">
    <property type="protein sequence ID" value="VDM23594.1"/>
    <property type="molecule type" value="Genomic_DNA"/>
</dbReference>
<name>A0A183TV10_TOXCA</name>
<gene>
    <name evidence="1" type="ORF">TCNE_LOCUS80</name>
</gene>
<keyword evidence="2" id="KW-1185">Reference proteome</keyword>
<protein>
    <submittedName>
        <fullName evidence="1 3">Uncharacterized protein</fullName>
    </submittedName>
</protein>
<evidence type="ECO:0000313" key="2">
    <source>
        <dbReference type="Proteomes" id="UP000050794"/>
    </source>
</evidence>
<dbReference type="Proteomes" id="UP000050794">
    <property type="component" value="Unassembled WGS sequence"/>
</dbReference>
<organism evidence="2 3">
    <name type="scientific">Toxocara canis</name>
    <name type="common">Canine roundworm</name>
    <dbReference type="NCBI Taxonomy" id="6265"/>
    <lineage>
        <taxon>Eukaryota</taxon>
        <taxon>Metazoa</taxon>
        <taxon>Ecdysozoa</taxon>
        <taxon>Nematoda</taxon>
        <taxon>Chromadorea</taxon>
        <taxon>Rhabditida</taxon>
        <taxon>Spirurina</taxon>
        <taxon>Ascaridomorpha</taxon>
        <taxon>Ascaridoidea</taxon>
        <taxon>Toxocaridae</taxon>
        <taxon>Toxocara</taxon>
    </lineage>
</organism>
<dbReference type="WBParaSite" id="TCNE_0000007901-mRNA-1">
    <property type="protein sequence ID" value="TCNE_0000007901-mRNA-1"/>
    <property type="gene ID" value="TCNE_0000007901"/>
</dbReference>
<evidence type="ECO:0000313" key="3">
    <source>
        <dbReference type="WBParaSite" id="TCNE_0000007901-mRNA-1"/>
    </source>
</evidence>
<sequence length="214" mass="24565">MKFPGLIGKFFQCLPNRRSKECHSDISETIQLDVALIKEFVNQSNERFFDTNRKTEEDQPTRMIAFGLLKSRPESSIRKERLKHLERRTLPLVSRIHICKIVEVVDERGRQENRKGECETGELCSLDGRRVKIDAQSVRSFYSSYKGFDSSLEGIAMEVISFQVTVLSSALRNAKLSSALRNAKLSSALRNAKLYDVEEAALLYFLLWDYCGFV</sequence>
<accession>A0A183TV10</accession>